<dbReference type="SUPFAM" id="SSF54768">
    <property type="entry name" value="dsRNA-binding domain-like"/>
    <property type="match status" value="1"/>
</dbReference>
<name>A0AAD4BD11_BOLED</name>
<dbReference type="Gene3D" id="3.30.160.20">
    <property type="match status" value="1"/>
</dbReference>
<dbReference type="AlphaFoldDB" id="A0AAD4BD11"/>
<evidence type="ECO:0000313" key="3">
    <source>
        <dbReference type="EMBL" id="KAF8418785.1"/>
    </source>
</evidence>
<accession>A0AAD4BD11</accession>
<dbReference type="InterPro" id="IPR014720">
    <property type="entry name" value="dsRBD_dom"/>
</dbReference>
<dbReference type="GO" id="GO:0003723">
    <property type="term" value="F:RNA binding"/>
    <property type="evidence" value="ECO:0007669"/>
    <property type="project" value="UniProtKB-UniRule"/>
</dbReference>
<sequence>MRHLSWAHTLSGPSHDIRWLAIAYFSGIEYGRGVARTRATAMEIAAETVYHALTSYLTFRP</sequence>
<dbReference type="Proteomes" id="UP001194468">
    <property type="component" value="Unassembled WGS sequence"/>
</dbReference>
<comment type="caution">
    <text evidence="3">The sequence shown here is derived from an EMBL/GenBank/DDBJ whole genome shotgun (WGS) entry which is preliminary data.</text>
</comment>
<evidence type="ECO:0000259" key="2">
    <source>
        <dbReference type="PROSITE" id="PS50137"/>
    </source>
</evidence>
<gene>
    <name evidence="3" type="ORF">L210DRAFT_151728</name>
</gene>
<dbReference type="PROSITE" id="PS50137">
    <property type="entry name" value="DS_RBD"/>
    <property type="match status" value="1"/>
</dbReference>
<keyword evidence="1" id="KW-0694">RNA-binding</keyword>
<dbReference type="EMBL" id="WHUW01000188">
    <property type="protein sequence ID" value="KAF8418785.1"/>
    <property type="molecule type" value="Genomic_DNA"/>
</dbReference>
<evidence type="ECO:0000313" key="4">
    <source>
        <dbReference type="Proteomes" id="UP001194468"/>
    </source>
</evidence>
<organism evidence="3 4">
    <name type="scientific">Boletus edulis BED1</name>
    <dbReference type="NCBI Taxonomy" id="1328754"/>
    <lineage>
        <taxon>Eukaryota</taxon>
        <taxon>Fungi</taxon>
        <taxon>Dikarya</taxon>
        <taxon>Basidiomycota</taxon>
        <taxon>Agaricomycotina</taxon>
        <taxon>Agaricomycetes</taxon>
        <taxon>Agaricomycetidae</taxon>
        <taxon>Boletales</taxon>
        <taxon>Boletineae</taxon>
        <taxon>Boletaceae</taxon>
        <taxon>Boletoideae</taxon>
        <taxon>Boletus</taxon>
    </lineage>
</organism>
<evidence type="ECO:0000256" key="1">
    <source>
        <dbReference type="PROSITE-ProRule" id="PRU00266"/>
    </source>
</evidence>
<proteinExistence type="predicted"/>
<reference evidence="3" key="2">
    <citation type="journal article" date="2020" name="Nat. Commun.">
        <title>Large-scale genome sequencing of mycorrhizal fungi provides insights into the early evolution of symbiotic traits.</title>
        <authorList>
            <person name="Miyauchi S."/>
            <person name="Kiss E."/>
            <person name="Kuo A."/>
            <person name="Drula E."/>
            <person name="Kohler A."/>
            <person name="Sanchez-Garcia M."/>
            <person name="Morin E."/>
            <person name="Andreopoulos B."/>
            <person name="Barry K.W."/>
            <person name="Bonito G."/>
            <person name="Buee M."/>
            <person name="Carver A."/>
            <person name="Chen C."/>
            <person name="Cichocki N."/>
            <person name="Clum A."/>
            <person name="Culley D."/>
            <person name="Crous P.W."/>
            <person name="Fauchery L."/>
            <person name="Girlanda M."/>
            <person name="Hayes R.D."/>
            <person name="Keri Z."/>
            <person name="LaButti K."/>
            <person name="Lipzen A."/>
            <person name="Lombard V."/>
            <person name="Magnuson J."/>
            <person name="Maillard F."/>
            <person name="Murat C."/>
            <person name="Nolan M."/>
            <person name="Ohm R.A."/>
            <person name="Pangilinan J."/>
            <person name="Pereira M.F."/>
            <person name="Perotto S."/>
            <person name="Peter M."/>
            <person name="Pfister S."/>
            <person name="Riley R."/>
            <person name="Sitrit Y."/>
            <person name="Stielow J.B."/>
            <person name="Szollosi G."/>
            <person name="Zifcakova L."/>
            <person name="Stursova M."/>
            <person name="Spatafora J.W."/>
            <person name="Tedersoo L."/>
            <person name="Vaario L.M."/>
            <person name="Yamada A."/>
            <person name="Yan M."/>
            <person name="Wang P."/>
            <person name="Xu J."/>
            <person name="Bruns T."/>
            <person name="Baldrian P."/>
            <person name="Vilgalys R."/>
            <person name="Dunand C."/>
            <person name="Henrissat B."/>
            <person name="Grigoriev I.V."/>
            <person name="Hibbett D."/>
            <person name="Nagy L.G."/>
            <person name="Martin F.M."/>
        </authorList>
    </citation>
    <scope>NUCLEOTIDE SEQUENCE</scope>
    <source>
        <strain evidence="3">BED1</strain>
    </source>
</reference>
<feature type="domain" description="DRBM" evidence="2">
    <location>
        <begin position="1"/>
        <end position="55"/>
    </location>
</feature>
<protein>
    <recommendedName>
        <fullName evidence="2">DRBM domain-containing protein</fullName>
    </recommendedName>
</protein>
<keyword evidence="4" id="KW-1185">Reference proteome</keyword>
<reference evidence="3" key="1">
    <citation type="submission" date="2019-10" db="EMBL/GenBank/DDBJ databases">
        <authorList>
            <consortium name="DOE Joint Genome Institute"/>
            <person name="Kuo A."/>
            <person name="Miyauchi S."/>
            <person name="Kiss E."/>
            <person name="Drula E."/>
            <person name="Kohler A."/>
            <person name="Sanchez-Garcia M."/>
            <person name="Andreopoulos B."/>
            <person name="Barry K.W."/>
            <person name="Bonito G."/>
            <person name="Buee M."/>
            <person name="Carver A."/>
            <person name="Chen C."/>
            <person name="Cichocki N."/>
            <person name="Clum A."/>
            <person name="Culley D."/>
            <person name="Crous P.W."/>
            <person name="Fauchery L."/>
            <person name="Girlanda M."/>
            <person name="Hayes R."/>
            <person name="Keri Z."/>
            <person name="LaButti K."/>
            <person name="Lipzen A."/>
            <person name="Lombard V."/>
            <person name="Magnuson J."/>
            <person name="Maillard F."/>
            <person name="Morin E."/>
            <person name="Murat C."/>
            <person name="Nolan M."/>
            <person name="Ohm R."/>
            <person name="Pangilinan J."/>
            <person name="Pereira M."/>
            <person name="Perotto S."/>
            <person name="Peter M."/>
            <person name="Riley R."/>
            <person name="Sitrit Y."/>
            <person name="Stielow B."/>
            <person name="Szollosi G."/>
            <person name="Zifcakova L."/>
            <person name="Stursova M."/>
            <person name="Spatafora J.W."/>
            <person name="Tedersoo L."/>
            <person name="Vaario L.-M."/>
            <person name="Yamada A."/>
            <person name="Yan M."/>
            <person name="Wang P."/>
            <person name="Xu J."/>
            <person name="Bruns T."/>
            <person name="Baldrian P."/>
            <person name="Vilgalys R."/>
            <person name="Henrissat B."/>
            <person name="Grigoriev I.V."/>
            <person name="Hibbett D."/>
            <person name="Nagy L.G."/>
            <person name="Martin F.M."/>
        </authorList>
    </citation>
    <scope>NUCLEOTIDE SEQUENCE</scope>
    <source>
        <strain evidence="3">BED1</strain>
    </source>
</reference>